<reference evidence="3" key="1">
    <citation type="journal article" date="2016" name="Nature">
        <title>The genome of the seagrass Zostera marina reveals angiosperm adaptation to the sea.</title>
        <authorList>
            <person name="Olsen J.L."/>
            <person name="Rouze P."/>
            <person name="Verhelst B."/>
            <person name="Lin Y.-C."/>
            <person name="Bayer T."/>
            <person name="Collen J."/>
            <person name="Dattolo E."/>
            <person name="De Paoli E."/>
            <person name="Dittami S."/>
            <person name="Maumus F."/>
            <person name="Michel G."/>
            <person name="Kersting A."/>
            <person name="Lauritano C."/>
            <person name="Lohaus R."/>
            <person name="Toepel M."/>
            <person name="Tonon T."/>
            <person name="Vanneste K."/>
            <person name="Amirebrahimi M."/>
            <person name="Brakel J."/>
            <person name="Bostroem C."/>
            <person name="Chovatia M."/>
            <person name="Grimwood J."/>
            <person name="Jenkins J.W."/>
            <person name="Jueterbock A."/>
            <person name="Mraz A."/>
            <person name="Stam W.T."/>
            <person name="Tice H."/>
            <person name="Bornberg-Bauer E."/>
            <person name="Green P.J."/>
            <person name="Pearson G.A."/>
            <person name="Procaccini G."/>
            <person name="Duarte C.M."/>
            <person name="Schmutz J."/>
            <person name="Reusch T.B.H."/>
            <person name="Van de Peer Y."/>
        </authorList>
    </citation>
    <scope>NUCLEOTIDE SEQUENCE [LARGE SCALE GENOMIC DNA]</scope>
    <source>
        <strain evidence="3">cv. Finnish</strain>
    </source>
</reference>
<sequence length="383" mass="43843">MTNFKGTDCTNADVCVLHKQWDELTCPICMEHPHNAVLLLCNSHEKGCSSYICDTSYRHSNCLDRFKKLRVNTETSNLPNRRNSSHIENREREIHDPTPTSLHSLNSRSVLGRRRVRRNIMDDNVESIDGITNLLQQIPDESSSQAAERHLEAQGQDRIDLNTTEPTEALNCPLCRGSVFGWKIDKDAREYLDLKTRSCSRESCSFSGNYRELRRHARRVHPTTRPADVEPSRQRTWRRLERQQDYGDILSAIRSAMPGAVVFGDYVIDNVDGRSNGSGREGTGGPPDDDSGAGPWWTTFFLFHMFGSPLTSINESRNSSRAWRSHRRPSGHRNLWGENLLGLHDNHIHTNDDDGHDGDNENPIPRRRRRITRPPRSDEQEES</sequence>
<name>A0A0K9P2G8_ZOSMR</name>
<feature type="compositionally biased region" description="Basic and acidic residues" evidence="1">
    <location>
        <begin position="147"/>
        <end position="160"/>
    </location>
</feature>
<dbReference type="GO" id="GO:0003700">
    <property type="term" value="F:DNA-binding transcription factor activity"/>
    <property type="evidence" value="ECO:0000318"/>
    <property type="project" value="GO_Central"/>
</dbReference>
<accession>A0A0K9P2G8</accession>
<evidence type="ECO:0000256" key="1">
    <source>
        <dbReference type="SAM" id="MobiDB-lite"/>
    </source>
</evidence>
<comment type="caution">
    <text evidence="2">The sequence shown here is derived from an EMBL/GenBank/DDBJ whole genome shotgun (WGS) entry which is preliminary data.</text>
</comment>
<feature type="compositionally biased region" description="Basic and acidic residues" evidence="1">
    <location>
        <begin position="347"/>
        <end position="359"/>
    </location>
</feature>
<dbReference type="PANTHER" id="PTHR31197">
    <property type="entry name" value="OS01G0612600 PROTEIN"/>
    <property type="match status" value="1"/>
</dbReference>
<dbReference type="PANTHER" id="PTHR31197:SF2">
    <property type="entry name" value="C2H2-TYPE DOMAIN-CONTAINING PROTEIN"/>
    <property type="match status" value="1"/>
</dbReference>
<keyword evidence="3" id="KW-1185">Reference proteome</keyword>
<dbReference type="EMBL" id="LFYR01001258">
    <property type="protein sequence ID" value="KMZ63241.1"/>
    <property type="molecule type" value="Genomic_DNA"/>
</dbReference>
<dbReference type="GO" id="GO:0005634">
    <property type="term" value="C:nucleus"/>
    <property type="evidence" value="ECO:0000318"/>
    <property type="project" value="GO_Central"/>
</dbReference>
<evidence type="ECO:0000313" key="2">
    <source>
        <dbReference type="EMBL" id="KMZ63241.1"/>
    </source>
</evidence>
<dbReference type="Proteomes" id="UP000036987">
    <property type="component" value="Unassembled WGS sequence"/>
</dbReference>
<gene>
    <name evidence="2" type="ORF">ZOSMA_41G00850</name>
</gene>
<feature type="compositionally biased region" description="Basic and acidic residues" evidence="1">
    <location>
        <begin position="85"/>
        <end position="96"/>
    </location>
</feature>
<feature type="region of interest" description="Disordered" evidence="1">
    <location>
        <begin position="347"/>
        <end position="383"/>
    </location>
</feature>
<dbReference type="AlphaFoldDB" id="A0A0K9P2G8"/>
<dbReference type="OMA" id="WRNTHRR"/>
<feature type="region of interest" description="Disordered" evidence="1">
    <location>
        <begin position="141"/>
        <end position="164"/>
    </location>
</feature>
<organism evidence="2 3">
    <name type="scientific">Zostera marina</name>
    <name type="common">Eelgrass</name>
    <dbReference type="NCBI Taxonomy" id="29655"/>
    <lineage>
        <taxon>Eukaryota</taxon>
        <taxon>Viridiplantae</taxon>
        <taxon>Streptophyta</taxon>
        <taxon>Embryophyta</taxon>
        <taxon>Tracheophyta</taxon>
        <taxon>Spermatophyta</taxon>
        <taxon>Magnoliopsida</taxon>
        <taxon>Liliopsida</taxon>
        <taxon>Zosteraceae</taxon>
        <taxon>Zostera</taxon>
    </lineage>
</organism>
<protein>
    <recommendedName>
        <fullName evidence="4">Zinc finger, RING/FYVE/PHD-type</fullName>
    </recommendedName>
</protein>
<feature type="region of interest" description="Disordered" evidence="1">
    <location>
        <begin position="74"/>
        <end position="105"/>
    </location>
</feature>
<proteinExistence type="predicted"/>
<dbReference type="InterPro" id="IPR012866">
    <property type="entry name" value="DUF1644"/>
</dbReference>
<evidence type="ECO:0008006" key="4">
    <source>
        <dbReference type="Google" id="ProtNLM"/>
    </source>
</evidence>
<evidence type="ECO:0000313" key="3">
    <source>
        <dbReference type="Proteomes" id="UP000036987"/>
    </source>
</evidence>
<dbReference type="Pfam" id="PF07800">
    <property type="entry name" value="DUF1644"/>
    <property type="match status" value="1"/>
</dbReference>
<dbReference type="OrthoDB" id="1921166at2759"/>